<accession>A0A1H8FV68</accession>
<keyword evidence="1" id="KW-0732">Signal</keyword>
<dbReference type="Proteomes" id="UP000199372">
    <property type="component" value="Unassembled WGS sequence"/>
</dbReference>
<protein>
    <submittedName>
        <fullName evidence="2">Uncharacterized protein</fullName>
    </submittedName>
</protein>
<dbReference type="AlphaFoldDB" id="A0A1H8FV68"/>
<gene>
    <name evidence="2" type="ORF">SAMN04488011_103481</name>
</gene>
<dbReference type="RefSeq" id="WP_139210029.1">
    <property type="nucleotide sequence ID" value="NZ_FOCM01000003.1"/>
</dbReference>
<name>A0A1H8FV68_9RHOB</name>
<feature type="chain" id="PRO_5011519906" evidence="1">
    <location>
        <begin position="24"/>
        <end position="85"/>
    </location>
</feature>
<proteinExistence type="predicted"/>
<evidence type="ECO:0000313" key="3">
    <source>
        <dbReference type="Proteomes" id="UP000199372"/>
    </source>
</evidence>
<evidence type="ECO:0000256" key="1">
    <source>
        <dbReference type="SAM" id="SignalP"/>
    </source>
</evidence>
<dbReference type="EMBL" id="FOCM01000003">
    <property type="protein sequence ID" value="SEN35539.1"/>
    <property type="molecule type" value="Genomic_DNA"/>
</dbReference>
<organism evidence="2 3">
    <name type="scientific">Palleronia pelagia</name>
    <dbReference type="NCBI Taxonomy" id="387096"/>
    <lineage>
        <taxon>Bacteria</taxon>
        <taxon>Pseudomonadati</taxon>
        <taxon>Pseudomonadota</taxon>
        <taxon>Alphaproteobacteria</taxon>
        <taxon>Rhodobacterales</taxon>
        <taxon>Roseobacteraceae</taxon>
        <taxon>Palleronia</taxon>
    </lineage>
</organism>
<sequence>MRRSFATGAVLAVALTLSAPLSADPSPQLARSVADRLSRYGIDVAPGALTTAQAAALHILMVDGTPYLQVRRKARTILASPEFRD</sequence>
<evidence type="ECO:0000313" key="2">
    <source>
        <dbReference type="EMBL" id="SEN35539.1"/>
    </source>
</evidence>
<feature type="signal peptide" evidence="1">
    <location>
        <begin position="1"/>
        <end position="23"/>
    </location>
</feature>
<reference evidence="3" key="1">
    <citation type="submission" date="2016-10" db="EMBL/GenBank/DDBJ databases">
        <authorList>
            <person name="Varghese N."/>
            <person name="Submissions S."/>
        </authorList>
    </citation>
    <scope>NUCLEOTIDE SEQUENCE [LARGE SCALE GENOMIC DNA]</scope>
    <source>
        <strain evidence="3">DSM 26893</strain>
    </source>
</reference>
<keyword evidence="3" id="KW-1185">Reference proteome</keyword>